<dbReference type="Proteomes" id="UP000184383">
    <property type="component" value="Unassembled WGS sequence"/>
</dbReference>
<dbReference type="SUPFAM" id="SSF52540">
    <property type="entry name" value="P-loop containing nucleoside triphosphate hydrolases"/>
    <property type="match status" value="1"/>
</dbReference>
<dbReference type="SUPFAM" id="SSF50969">
    <property type="entry name" value="YVTN repeat-like/Quinoprotein amine dehydrogenase"/>
    <property type="match status" value="1"/>
</dbReference>
<evidence type="ECO:0000313" key="9">
    <source>
        <dbReference type="EMBL" id="OJJ31438.1"/>
    </source>
</evidence>
<evidence type="ECO:0000313" key="10">
    <source>
        <dbReference type="Proteomes" id="UP000184383"/>
    </source>
</evidence>
<keyword evidence="2 7" id="KW-0853">WD repeat</keyword>
<dbReference type="EMBL" id="KV878216">
    <property type="protein sequence ID" value="OJJ31438.1"/>
    <property type="molecule type" value="Genomic_DNA"/>
</dbReference>
<dbReference type="Gene3D" id="3.40.50.300">
    <property type="entry name" value="P-loop containing nucleotide triphosphate hydrolases"/>
    <property type="match status" value="1"/>
</dbReference>
<dbReference type="PROSITE" id="PS50294">
    <property type="entry name" value="WD_REPEATS_REGION"/>
    <property type="match status" value="1"/>
</dbReference>
<evidence type="ECO:0000256" key="3">
    <source>
        <dbReference type="ARBA" id="ARBA00022737"/>
    </source>
</evidence>
<dbReference type="PROSITE" id="PS50082">
    <property type="entry name" value="WD_REPEATS_2"/>
    <property type="match status" value="2"/>
</dbReference>
<comment type="function">
    <text evidence="6">Involved in mitochondrial fission. Acts as an adapter protein required to form mitochondrial fission complexes. Formation of these complexes is required to promote constriction and fission of the mitochondrial compartment at a late step in mitochondrial division.</text>
</comment>
<dbReference type="Pfam" id="PF24883">
    <property type="entry name" value="NPHP3_N"/>
    <property type="match status" value="1"/>
</dbReference>
<evidence type="ECO:0000256" key="4">
    <source>
        <dbReference type="ARBA" id="ARBA00038415"/>
    </source>
</evidence>
<keyword evidence="3" id="KW-0677">Repeat</keyword>
<accession>A0A1L9R979</accession>
<keyword evidence="10" id="KW-1185">Reference proteome</keyword>
<sequence>MRLARQYSHSAVFRYIRNVGGIDDWKEMIATIRDIDSIIKDKLSAVSNDTVQDIKHAVSKLHEKMNSSLLLAAEARDDTERNERLLDSLPRVARAAYGFDHQDHGSRCLQGTQVEILQKIQDWTNDPSGKPILWLQGMAGTGKSTIARTVAAAFYHGYGLSEKELLPDEACLGGSFFFSHQDVNCRNPQKVFPTLVRDLIQVLPEMRDLVCDAIASHHDIHEQPLRSQWLHLVLNPLQTLSNKLDSPVTVVFVLDALDECEDSERIGEILGLFGQARNLEPLQVRVLATSRPERELFQNVKSGLDIRDEVLYKIRSSDGTEARKDDITRFVEHELENIRAKHDQHQSWPGDESIQRLVEKADGLFIYAATACRFLLNATKRTVNNRLKVILESRPNTGRIGSNPQYSLDEMYTRILEINLTGDSDNDEDMSALFKAVAGSIVVLSKRLAVHTLSNLIGIAHGDVEWMIEHLLSVLEVPANKQEPVQLLHLSFRDFLIDPQRCQNPVFQIDEKQANHRVMVYSLRVMSASLKRDICGLKKPGTNIKDIEPVVLSKCLPDHVQYACAHWIDHGLLCEMNDDRMYDFLSIHFTHWLESMCLMGLASRMIILFDNLLKHPATSQRTRDIVCDARRFTLNFRSIIENNPLQIYVSALLFAPYNTLIRTLFKKEIPRWISQHPQVGQSWSPLLQTIHVHGNCTLQKAIFSPDGSFMAVHSTDHFSVWDTATWKCLLVIHADINSFQDLGLLAIDPSLNHIKDLCFSPDSQELVVIWLDDTVQLLHIYKSQSIFLESRHPMHGPNALLRFSSDSEKIVYVSNGDQILVWQRETGELVQRILIEVDLCQYLSVSRDAKYVAVGYLNWDQETSERYNRVTVWDVSTGKAFHTHEAPGVCAVAFSGDGTALLSALENGALNVWDSATDALHSCHTESKGTWHAVFCSDGNTVTSFNRQGQIIWNWTTGSLRQIRAFSKTMAYIESMTDNVFTPQVVLPYSGIDHDRWAKNIENLDDLIGPHILSFRSIALSPDGKMVATMGKYGQYIQVWDTTTATTVVKPEGHTGKIYNLCHSPDGTWVASAGGDNTIRLWDAMTGLQTRCFICPHRLHPPPRLDSSLLRIAFSPDGKYLGGLTKDGVMRVWDVQTWAITAEIIVCPTTQRHFHEIDMSISRNIAAIKYDHVFDIWRLDPATRIGQVKTDREYSWVRLSPSGCFFVAGTGFSSRFRIWKTDTGELISTCLHEDSPDGIIFPVFAPDGETLISALESSIKIWETQSGELLAEANLDGEIQKLALSKDGRWIVTDQGRFQVESILHPYPEQRREEKMKGKGISLRDDWIRDGEEPILHIPPEYKMEELSIYENHIAMAHSERLFMIGFEEGEKEL</sequence>
<evidence type="ECO:0000256" key="2">
    <source>
        <dbReference type="ARBA" id="ARBA00022574"/>
    </source>
</evidence>
<evidence type="ECO:0000256" key="1">
    <source>
        <dbReference type="ARBA" id="ARBA00004570"/>
    </source>
</evidence>
<dbReference type="InterPro" id="IPR036322">
    <property type="entry name" value="WD40_repeat_dom_sf"/>
</dbReference>
<comment type="similarity">
    <text evidence="4">Belongs to the WD repeat MDV1/CAF4 family.</text>
</comment>
<dbReference type="SMART" id="SM00320">
    <property type="entry name" value="WD40"/>
    <property type="match status" value="8"/>
</dbReference>
<dbReference type="GeneID" id="63744765"/>
<organism evidence="9 10">
    <name type="scientific">Aspergillus wentii DTO 134E9</name>
    <dbReference type="NCBI Taxonomy" id="1073089"/>
    <lineage>
        <taxon>Eukaryota</taxon>
        <taxon>Fungi</taxon>
        <taxon>Dikarya</taxon>
        <taxon>Ascomycota</taxon>
        <taxon>Pezizomycotina</taxon>
        <taxon>Eurotiomycetes</taxon>
        <taxon>Eurotiomycetidae</taxon>
        <taxon>Eurotiales</taxon>
        <taxon>Aspergillaceae</taxon>
        <taxon>Aspergillus</taxon>
        <taxon>Aspergillus subgen. Cremei</taxon>
    </lineage>
</organism>
<comment type="subcellular location">
    <subcellularLocation>
        <location evidence="1">Mitochondrion outer membrane</location>
        <topology evidence="1">Peripheral membrane protein</topology>
        <orientation evidence="1">Cytoplasmic side</orientation>
    </subcellularLocation>
</comment>
<dbReference type="Pfam" id="PF00400">
    <property type="entry name" value="WD40"/>
    <property type="match status" value="3"/>
</dbReference>
<dbReference type="PANTHER" id="PTHR22847">
    <property type="entry name" value="WD40 REPEAT PROTEIN"/>
    <property type="match status" value="1"/>
</dbReference>
<name>A0A1L9R979_ASPWE</name>
<proteinExistence type="inferred from homology"/>
<gene>
    <name evidence="9" type="ORF">ASPWEDRAFT_119580</name>
</gene>
<dbReference type="InterPro" id="IPR019775">
    <property type="entry name" value="WD40_repeat_CS"/>
</dbReference>
<protein>
    <recommendedName>
        <fullName evidence="5">Mitochondrial division protein 1</fullName>
    </recommendedName>
</protein>
<dbReference type="InterPro" id="IPR001680">
    <property type="entry name" value="WD40_rpt"/>
</dbReference>
<evidence type="ECO:0000259" key="8">
    <source>
        <dbReference type="Pfam" id="PF24883"/>
    </source>
</evidence>
<evidence type="ECO:0000256" key="6">
    <source>
        <dbReference type="ARBA" id="ARBA00043913"/>
    </source>
</evidence>
<dbReference type="InterPro" id="IPR015943">
    <property type="entry name" value="WD40/YVTN_repeat-like_dom_sf"/>
</dbReference>
<dbReference type="InterPro" id="IPR056884">
    <property type="entry name" value="NPHP3-like_N"/>
</dbReference>
<dbReference type="SUPFAM" id="SSF50978">
    <property type="entry name" value="WD40 repeat-like"/>
    <property type="match status" value="1"/>
</dbReference>
<dbReference type="GO" id="GO:0005741">
    <property type="term" value="C:mitochondrial outer membrane"/>
    <property type="evidence" value="ECO:0007669"/>
    <property type="project" value="UniProtKB-SubCell"/>
</dbReference>
<feature type="domain" description="Nephrocystin 3-like N-terminal" evidence="8">
    <location>
        <begin position="118"/>
        <end position="291"/>
    </location>
</feature>
<evidence type="ECO:0000256" key="5">
    <source>
        <dbReference type="ARBA" id="ARBA00039789"/>
    </source>
</evidence>
<reference evidence="10" key="1">
    <citation type="journal article" date="2017" name="Genome Biol.">
        <title>Comparative genomics reveals high biological diversity and specific adaptations in the industrially and medically important fungal genus Aspergillus.</title>
        <authorList>
            <person name="de Vries R.P."/>
            <person name="Riley R."/>
            <person name="Wiebenga A."/>
            <person name="Aguilar-Osorio G."/>
            <person name="Amillis S."/>
            <person name="Uchima C.A."/>
            <person name="Anderluh G."/>
            <person name="Asadollahi M."/>
            <person name="Askin M."/>
            <person name="Barry K."/>
            <person name="Battaglia E."/>
            <person name="Bayram O."/>
            <person name="Benocci T."/>
            <person name="Braus-Stromeyer S.A."/>
            <person name="Caldana C."/>
            <person name="Canovas D."/>
            <person name="Cerqueira G.C."/>
            <person name="Chen F."/>
            <person name="Chen W."/>
            <person name="Choi C."/>
            <person name="Clum A."/>
            <person name="Dos Santos R.A."/>
            <person name="Damasio A.R."/>
            <person name="Diallinas G."/>
            <person name="Emri T."/>
            <person name="Fekete E."/>
            <person name="Flipphi M."/>
            <person name="Freyberg S."/>
            <person name="Gallo A."/>
            <person name="Gournas C."/>
            <person name="Habgood R."/>
            <person name="Hainaut M."/>
            <person name="Harispe M.L."/>
            <person name="Henrissat B."/>
            <person name="Hilden K.S."/>
            <person name="Hope R."/>
            <person name="Hossain A."/>
            <person name="Karabika E."/>
            <person name="Karaffa L."/>
            <person name="Karanyi Z."/>
            <person name="Krasevec N."/>
            <person name="Kuo A."/>
            <person name="Kusch H."/>
            <person name="LaButti K."/>
            <person name="Lagendijk E.L."/>
            <person name="Lapidus A."/>
            <person name="Levasseur A."/>
            <person name="Lindquist E."/>
            <person name="Lipzen A."/>
            <person name="Logrieco A.F."/>
            <person name="MacCabe A."/>
            <person name="Maekelae M.R."/>
            <person name="Malavazi I."/>
            <person name="Melin P."/>
            <person name="Meyer V."/>
            <person name="Mielnichuk N."/>
            <person name="Miskei M."/>
            <person name="Molnar A.P."/>
            <person name="Mule G."/>
            <person name="Ngan C.Y."/>
            <person name="Orejas M."/>
            <person name="Orosz E."/>
            <person name="Ouedraogo J.P."/>
            <person name="Overkamp K.M."/>
            <person name="Park H.-S."/>
            <person name="Perrone G."/>
            <person name="Piumi F."/>
            <person name="Punt P.J."/>
            <person name="Ram A.F."/>
            <person name="Ramon A."/>
            <person name="Rauscher S."/>
            <person name="Record E."/>
            <person name="Riano-Pachon D.M."/>
            <person name="Robert V."/>
            <person name="Roehrig J."/>
            <person name="Ruller R."/>
            <person name="Salamov A."/>
            <person name="Salih N.S."/>
            <person name="Samson R.A."/>
            <person name="Sandor E."/>
            <person name="Sanguinetti M."/>
            <person name="Schuetze T."/>
            <person name="Sepcic K."/>
            <person name="Shelest E."/>
            <person name="Sherlock G."/>
            <person name="Sophianopoulou V."/>
            <person name="Squina F.M."/>
            <person name="Sun H."/>
            <person name="Susca A."/>
            <person name="Todd R.B."/>
            <person name="Tsang A."/>
            <person name="Unkles S.E."/>
            <person name="van de Wiele N."/>
            <person name="van Rossen-Uffink D."/>
            <person name="Oliveira J.V."/>
            <person name="Vesth T.C."/>
            <person name="Visser J."/>
            <person name="Yu J.-H."/>
            <person name="Zhou M."/>
            <person name="Andersen M.R."/>
            <person name="Archer D.B."/>
            <person name="Baker S.E."/>
            <person name="Benoit I."/>
            <person name="Brakhage A.A."/>
            <person name="Braus G.H."/>
            <person name="Fischer R."/>
            <person name="Frisvad J.C."/>
            <person name="Goldman G.H."/>
            <person name="Houbraken J."/>
            <person name="Oakley B."/>
            <person name="Pocsi I."/>
            <person name="Scazzocchio C."/>
            <person name="Seiboth B."/>
            <person name="vanKuyk P.A."/>
            <person name="Wortman J."/>
            <person name="Dyer P.S."/>
            <person name="Grigoriev I.V."/>
        </authorList>
    </citation>
    <scope>NUCLEOTIDE SEQUENCE [LARGE SCALE GENOMIC DNA]</scope>
    <source>
        <strain evidence="10">DTO 134E9</strain>
    </source>
</reference>
<dbReference type="InterPro" id="IPR011044">
    <property type="entry name" value="Quino_amine_DH_bsu"/>
</dbReference>
<feature type="repeat" description="WD" evidence="7">
    <location>
        <begin position="1051"/>
        <end position="1092"/>
    </location>
</feature>
<dbReference type="RefSeq" id="XP_040685115.1">
    <property type="nucleotide sequence ID" value="XM_040828917.1"/>
</dbReference>
<dbReference type="GO" id="GO:1990234">
    <property type="term" value="C:transferase complex"/>
    <property type="evidence" value="ECO:0007669"/>
    <property type="project" value="UniProtKB-ARBA"/>
</dbReference>
<dbReference type="PROSITE" id="PS00678">
    <property type="entry name" value="WD_REPEATS_1"/>
    <property type="match status" value="1"/>
</dbReference>
<dbReference type="PANTHER" id="PTHR22847:SF637">
    <property type="entry name" value="WD REPEAT DOMAIN 5B"/>
    <property type="match status" value="1"/>
</dbReference>
<dbReference type="Gene3D" id="2.130.10.10">
    <property type="entry name" value="YVTN repeat-like/Quinoprotein amine dehydrogenase"/>
    <property type="match status" value="4"/>
</dbReference>
<dbReference type="InterPro" id="IPR027417">
    <property type="entry name" value="P-loop_NTPase"/>
</dbReference>
<dbReference type="VEuPathDB" id="FungiDB:ASPWEDRAFT_119580"/>
<feature type="repeat" description="WD" evidence="7">
    <location>
        <begin position="1112"/>
        <end position="1137"/>
    </location>
</feature>
<dbReference type="STRING" id="1073089.A0A1L9R979"/>
<evidence type="ECO:0000256" key="7">
    <source>
        <dbReference type="PROSITE-ProRule" id="PRU00221"/>
    </source>
</evidence>
<dbReference type="OrthoDB" id="674604at2759"/>